<name>A0A2D4PVF2_MICSU</name>
<reference evidence="1" key="2">
    <citation type="submission" date="2017-11" db="EMBL/GenBank/DDBJ databases">
        <title>Coralsnake Venomics: Analyses of Venom Gland Transcriptomes and Proteomes of Six Brazilian Taxa.</title>
        <authorList>
            <person name="Aird S.D."/>
            <person name="Jorge da Silva N."/>
            <person name="Qiu L."/>
            <person name="Villar-Briones A."/>
            <person name="Aparecida-Saddi V."/>
            <person name="Campos-Telles M.P."/>
            <person name="Grau M."/>
            <person name="Mikheyev A.S."/>
        </authorList>
    </citation>
    <scope>NUCLEOTIDE SEQUENCE</scope>
    <source>
        <tissue evidence="1">Venom_gland</tissue>
    </source>
</reference>
<evidence type="ECO:0000313" key="1">
    <source>
        <dbReference type="EMBL" id="LAB61945.1"/>
    </source>
</evidence>
<reference evidence="1" key="1">
    <citation type="submission" date="2017-07" db="EMBL/GenBank/DDBJ databases">
        <authorList>
            <person name="Mikheyev A."/>
            <person name="Grau M."/>
        </authorList>
    </citation>
    <scope>NUCLEOTIDE SEQUENCE</scope>
    <source>
        <tissue evidence="1">Venom_gland</tissue>
    </source>
</reference>
<organism evidence="1">
    <name type="scientific">Micrurus surinamensis</name>
    <name type="common">Surinam coral snake</name>
    <dbReference type="NCBI Taxonomy" id="129470"/>
    <lineage>
        <taxon>Eukaryota</taxon>
        <taxon>Metazoa</taxon>
        <taxon>Chordata</taxon>
        <taxon>Craniata</taxon>
        <taxon>Vertebrata</taxon>
        <taxon>Euteleostomi</taxon>
        <taxon>Lepidosauria</taxon>
        <taxon>Squamata</taxon>
        <taxon>Bifurcata</taxon>
        <taxon>Unidentata</taxon>
        <taxon>Episquamata</taxon>
        <taxon>Toxicofera</taxon>
        <taxon>Serpentes</taxon>
        <taxon>Colubroidea</taxon>
        <taxon>Elapidae</taxon>
        <taxon>Elapinae</taxon>
        <taxon>Micrurus</taxon>
    </lineage>
</organism>
<dbReference type="EMBL" id="IACN01090916">
    <property type="protein sequence ID" value="LAB61948.1"/>
    <property type="molecule type" value="Transcribed_RNA"/>
</dbReference>
<dbReference type="PANTHER" id="PTHR31635:SF196">
    <property type="entry name" value="REVERSE TRANSCRIPTASE DOMAIN-CONTAINING PROTEIN-RELATED"/>
    <property type="match status" value="1"/>
</dbReference>
<dbReference type="PANTHER" id="PTHR31635">
    <property type="entry name" value="REVERSE TRANSCRIPTASE DOMAIN-CONTAINING PROTEIN-RELATED"/>
    <property type="match status" value="1"/>
</dbReference>
<protein>
    <submittedName>
        <fullName evidence="1">Uncharacterized protein</fullName>
    </submittedName>
</protein>
<sequence>MVYQQLYKNLGKILDPILLEIYNEIFKGSELSRLWREAYITLILKEGADTTHINNFRPISLLNADYKIFMNLMAERLKKILNRYIHTDQNGFLPTRQLKNSTRYPGIL</sequence>
<proteinExistence type="predicted"/>
<dbReference type="EMBL" id="IACN01090915">
    <property type="protein sequence ID" value="LAB61945.1"/>
    <property type="molecule type" value="Transcribed_RNA"/>
</dbReference>
<accession>A0A2D4PVF2</accession>
<dbReference type="AlphaFoldDB" id="A0A2D4PVF2"/>